<proteinExistence type="inferred from homology"/>
<evidence type="ECO:0000259" key="7">
    <source>
        <dbReference type="PROSITE" id="PS51410"/>
    </source>
</evidence>
<dbReference type="InterPro" id="IPR018301">
    <property type="entry name" value="ArAA_hydroxylase_Fe/CU_BS"/>
</dbReference>
<evidence type="ECO:0000256" key="6">
    <source>
        <dbReference type="ARBA" id="ARBA00023033"/>
    </source>
</evidence>
<dbReference type="PANTHER" id="PTHR11473">
    <property type="entry name" value="AROMATIC AMINO ACID HYDROXYLASE"/>
    <property type="match status" value="1"/>
</dbReference>
<evidence type="ECO:0000256" key="1">
    <source>
        <dbReference type="ARBA" id="ARBA00001954"/>
    </source>
</evidence>
<dbReference type="GO" id="GO:0004505">
    <property type="term" value="F:phenylalanine 4-monooxygenase activity"/>
    <property type="evidence" value="ECO:0007669"/>
    <property type="project" value="UniProtKB-EC"/>
</dbReference>
<accession>A0ABW5IUT2</accession>
<sequence>MISTTEIETSTVRQIPTLKDMQQVYQNYTTEDQKVWEILYTRQMKDLPHEASVAFLDGLQVAGFKSATIPDFAKVNNILGELNGWEIVAVEGIIDDKLFFELLSDKKFPATTWLRKMSELDYLEEPDMFHDVFGHVPLLTDNTVTDFLQALSRIGAARANNPAAIELLSRIYWFTIEFGLIRENGDLRIYGAGILSSVGETKHSLSDAPLHFAYNLQQILQTPYRKDTFQDRYFIIDSYEQLLDSIEEIEAKLEESLADFALN</sequence>
<keyword evidence="5" id="KW-0408">Iron</keyword>
<dbReference type="PROSITE" id="PS00367">
    <property type="entry name" value="BH4_AAA_HYDROXYL_1"/>
    <property type="match status" value="1"/>
</dbReference>
<keyword evidence="9" id="KW-1185">Reference proteome</keyword>
<comment type="cofactor">
    <cofactor evidence="1">
        <name>Fe(2+)</name>
        <dbReference type="ChEBI" id="CHEBI:29033"/>
    </cofactor>
</comment>
<dbReference type="EC" id="1.14.16.1" evidence="8"/>
<dbReference type="Pfam" id="PF00351">
    <property type="entry name" value="Biopterin_H"/>
    <property type="match status" value="1"/>
</dbReference>
<evidence type="ECO:0000256" key="2">
    <source>
        <dbReference type="ARBA" id="ARBA00009712"/>
    </source>
</evidence>
<comment type="similarity">
    <text evidence="2">Belongs to the biopterin-dependent aromatic amino acid hydroxylase family.</text>
</comment>
<gene>
    <name evidence="8" type="ORF">ACFSRY_18275</name>
</gene>
<dbReference type="RefSeq" id="WP_377511399.1">
    <property type="nucleotide sequence ID" value="NZ_JBHULU010000022.1"/>
</dbReference>
<dbReference type="SUPFAM" id="SSF56534">
    <property type="entry name" value="Aromatic aminoacid monoxygenases, catalytic and oligomerization domains"/>
    <property type="match status" value="1"/>
</dbReference>
<evidence type="ECO:0000313" key="8">
    <source>
        <dbReference type="EMBL" id="MFD2515825.1"/>
    </source>
</evidence>
<organism evidence="8 9">
    <name type="scientific">Pontibacter locisalis</name>
    <dbReference type="NCBI Taxonomy" id="1719035"/>
    <lineage>
        <taxon>Bacteria</taxon>
        <taxon>Pseudomonadati</taxon>
        <taxon>Bacteroidota</taxon>
        <taxon>Cytophagia</taxon>
        <taxon>Cytophagales</taxon>
        <taxon>Hymenobacteraceae</taxon>
        <taxon>Pontibacter</taxon>
    </lineage>
</organism>
<feature type="domain" description="Biopterin-dependent aromatic amino acid hydroxylase family profile" evidence="7">
    <location>
        <begin position="1"/>
        <end position="263"/>
    </location>
</feature>
<protein>
    <submittedName>
        <fullName evidence="8">Phenylalanine 4-monooxygenase</fullName>
        <ecNumber evidence="8">1.14.16.1</ecNumber>
    </submittedName>
</protein>
<evidence type="ECO:0000313" key="9">
    <source>
        <dbReference type="Proteomes" id="UP001597544"/>
    </source>
</evidence>
<evidence type="ECO:0000256" key="5">
    <source>
        <dbReference type="ARBA" id="ARBA00023004"/>
    </source>
</evidence>
<dbReference type="Proteomes" id="UP001597544">
    <property type="component" value="Unassembled WGS sequence"/>
</dbReference>
<keyword evidence="3" id="KW-0479">Metal-binding</keyword>
<dbReference type="InterPro" id="IPR036329">
    <property type="entry name" value="Aro-AA_hydroxylase_C_sf"/>
</dbReference>
<keyword evidence="6" id="KW-0503">Monooxygenase</keyword>
<evidence type="ECO:0000256" key="3">
    <source>
        <dbReference type="ARBA" id="ARBA00022723"/>
    </source>
</evidence>
<reference evidence="9" key="1">
    <citation type="journal article" date="2019" name="Int. J. Syst. Evol. Microbiol.">
        <title>The Global Catalogue of Microorganisms (GCM) 10K type strain sequencing project: providing services to taxonomists for standard genome sequencing and annotation.</title>
        <authorList>
            <consortium name="The Broad Institute Genomics Platform"/>
            <consortium name="The Broad Institute Genome Sequencing Center for Infectious Disease"/>
            <person name="Wu L."/>
            <person name="Ma J."/>
        </authorList>
    </citation>
    <scope>NUCLEOTIDE SEQUENCE [LARGE SCALE GENOMIC DNA]</scope>
    <source>
        <strain evidence="9">KCTC 42498</strain>
    </source>
</reference>
<evidence type="ECO:0000256" key="4">
    <source>
        <dbReference type="ARBA" id="ARBA00023002"/>
    </source>
</evidence>
<dbReference type="Gene3D" id="1.10.800.10">
    <property type="entry name" value="Aromatic amino acid hydroxylase"/>
    <property type="match status" value="1"/>
</dbReference>
<dbReference type="InterPro" id="IPR019774">
    <property type="entry name" value="Aromatic-AA_hydroxylase_C"/>
</dbReference>
<dbReference type="PRINTS" id="PR00372">
    <property type="entry name" value="FYWHYDRXLASE"/>
</dbReference>
<dbReference type="InterPro" id="IPR001273">
    <property type="entry name" value="ArAA_hydroxylase"/>
</dbReference>
<comment type="caution">
    <text evidence="8">The sequence shown here is derived from an EMBL/GenBank/DDBJ whole genome shotgun (WGS) entry which is preliminary data.</text>
</comment>
<dbReference type="EMBL" id="JBHULU010000022">
    <property type="protein sequence ID" value="MFD2515825.1"/>
    <property type="molecule type" value="Genomic_DNA"/>
</dbReference>
<name>A0ABW5IUT2_9BACT</name>
<keyword evidence="4 8" id="KW-0560">Oxidoreductase</keyword>
<dbReference type="InterPro" id="IPR036951">
    <property type="entry name" value="ArAA_hydroxylase_sf"/>
</dbReference>
<dbReference type="PANTHER" id="PTHR11473:SF24">
    <property type="entry name" value="PHENYLALANINE-4-HYDROXYLASE"/>
    <property type="match status" value="1"/>
</dbReference>
<dbReference type="NCBIfam" id="NF008877">
    <property type="entry name" value="PRK11913.1-2"/>
    <property type="match status" value="1"/>
</dbReference>
<dbReference type="PROSITE" id="PS51410">
    <property type="entry name" value="BH4_AAA_HYDROXYL_2"/>
    <property type="match status" value="1"/>
</dbReference>